<comment type="caution">
    <text evidence="2">The sequence shown here is derived from an EMBL/GenBank/DDBJ whole genome shotgun (WGS) entry which is preliminary data.</text>
</comment>
<dbReference type="Proteomes" id="UP001634007">
    <property type="component" value="Unassembled WGS sequence"/>
</dbReference>
<reference evidence="2 3" key="1">
    <citation type="submission" date="2024-11" db="EMBL/GenBank/DDBJ databases">
        <title>Chromosome-level genome assembly of Eucalyptus globulus Labill. provides insights into its genome evolution.</title>
        <authorList>
            <person name="Li X."/>
        </authorList>
    </citation>
    <scope>NUCLEOTIDE SEQUENCE [LARGE SCALE GENOMIC DNA]</scope>
    <source>
        <strain evidence="2">CL2024</strain>
        <tissue evidence="2">Fresh tender leaves</tissue>
    </source>
</reference>
<feature type="compositionally biased region" description="Basic and acidic residues" evidence="1">
    <location>
        <begin position="107"/>
        <end position="121"/>
    </location>
</feature>
<dbReference type="EMBL" id="JBJKBG010000011">
    <property type="protein sequence ID" value="KAL3715433.1"/>
    <property type="molecule type" value="Genomic_DNA"/>
</dbReference>
<dbReference type="PANTHER" id="PTHR36410:SF1">
    <property type="entry name" value="EXPRESSED PROTEIN"/>
    <property type="match status" value="1"/>
</dbReference>
<dbReference type="PANTHER" id="PTHR36410">
    <property type="entry name" value="EXPRESSED PROTEIN"/>
    <property type="match status" value="1"/>
</dbReference>
<evidence type="ECO:0000313" key="2">
    <source>
        <dbReference type="EMBL" id="KAL3715433.1"/>
    </source>
</evidence>
<protein>
    <submittedName>
        <fullName evidence="2">Uncharacterized protein</fullName>
    </submittedName>
</protein>
<sequence length="136" mass="15259">MKMIHAIRSVRSRVIPRSFPSPPIAAPVVGERTCSFRFEKGFASLSGQQESARIMDKAETPETGDVLYHSFGHEYATRCEDEGFGVIHSTKQFEKDDTPSSQLGSNMEKKKETPAEEEKVQHRTNKQVADKPEHPA</sequence>
<feature type="region of interest" description="Disordered" evidence="1">
    <location>
        <begin position="88"/>
        <end position="136"/>
    </location>
</feature>
<organism evidence="2 3">
    <name type="scientific">Eucalyptus globulus</name>
    <name type="common">Tasmanian blue gum</name>
    <dbReference type="NCBI Taxonomy" id="34317"/>
    <lineage>
        <taxon>Eukaryota</taxon>
        <taxon>Viridiplantae</taxon>
        <taxon>Streptophyta</taxon>
        <taxon>Embryophyta</taxon>
        <taxon>Tracheophyta</taxon>
        <taxon>Spermatophyta</taxon>
        <taxon>Magnoliopsida</taxon>
        <taxon>eudicotyledons</taxon>
        <taxon>Gunneridae</taxon>
        <taxon>Pentapetalae</taxon>
        <taxon>rosids</taxon>
        <taxon>malvids</taxon>
        <taxon>Myrtales</taxon>
        <taxon>Myrtaceae</taxon>
        <taxon>Myrtoideae</taxon>
        <taxon>Eucalypteae</taxon>
        <taxon>Eucalyptus</taxon>
    </lineage>
</organism>
<name>A0ABD3ILE9_EUCGL</name>
<keyword evidence="3" id="KW-1185">Reference proteome</keyword>
<evidence type="ECO:0000313" key="3">
    <source>
        <dbReference type="Proteomes" id="UP001634007"/>
    </source>
</evidence>
<accession>A0ABD3ILE9</accession>
<evidence type="ECO:0000256" key="1">
    <source>
        <dbReference type="SAM" id="MobiDB-lite"/>
    </source>
</evidence>
<proteinExistence type="predicted"/>
<dbReference type="AlphaFoldDB" id="A0ABD3ILE9"/>
<gene>
    <name evidence="2" type="ORF">ACJRO7_007207</name>
</gene>